<evidence type="ECO:0000256" key="2">
    <source>
        <dbReference type="SAM" id="Phobius"/>
    </source>
</evidence>
<name>A0A6A5Y9J3_9PLEO</name>
<dbReference type="AlphaFoldDB" id="A0A6A5Y9J3"/>
<protein>
    <recommendedName>
        <fullName evidence="5">Extracellular membrane protein CFEM domain-containing protein</fullName>
    </recommendedName>
</protein>
<feature type="compositionally biased region" description="Low complexity" evidence="1">
    <location>
        <begin position="126"/>
        <end position="140"/>
    </location>
</feature>
<keyword evidence="2" id="KW-0812">Transmembrane</keyword>
<dbReference type="EMBL" id="ML978066">
    <property type="protein sequence ID" value="KAF2021480.1"/>
    <property type="molecule type" value="Genomic_DNA"/>
</dbReference>
<accession>A0A6A5Y9J3</accession>
<evidence type="ECO:0000313" key="3">
    <source>
        <dbReference type="EMBL" id="KAF2021480.1"/>
    </source>
</evidence>
<organism evidence="3 4">
    <name type="scientific">Aaosphaeria arxii CBS 175.79</name>
    <dbReference type="NCBI Taxonomy" id="1450172"/>
    <lineage>
        <taxon>Eukaryota</taxon>
        <taxon>Fungi</taxon>
        <taxon>Dikarya</taxon>
        <taxon>Ascomycota</taxon>
        <taxon>Pezizomycotina</taxon>
        <taxon>Dothideomycetes</taxon>
        <taxon>Pleosporomycetidae</taxon>
        <taxon>Pleosporales</taxon>
        <taxon>Pleosporales incertae sedis</taxon>
        <taxon>Aaosphaeria</taxon>
    </lineage>
</organism>
<sequence length="263" mass="27943">MAIAQVEVGSITQDVTNMPAFPSQKACARSCFVNTGFCPNDILGSAISCAEHTDCNSMNWQAKNDCYCRQDLQKPAQDILSSCVSTKCNIGDVAIDAASAGSIYANYCSQKGYPYVPPATPNANRASTTGAGFATRTTGTLGLGPTGSSSSSSGSSSSSNKLSITTIIGIVIGSIVGLILLAFFIRYMIRWCTPTPKPPPLQPYNPPPVHPITQFPGPYHSPPSTIAHMPEVTPEDSRSMLSGTVEHNTVLSGFQPQRFQHQY</sequence>
<dbReference type="OrthoDB" id="5421290at2759"/>
<dbReference type="Proteomes" id="UP000799778">
    <property type="component" value="Unassembled WGS sequence"/>
</dbReference>
<keyword evidence="2" id="KW-1133">Transmembrane helix</keyword>
<evidence type="ECO:0000313" key="4">
    <source>
        <dbReference type="Proteomes" id="UP000799778"/>
    </source>
</evidence>
<evidence type="ECO:0000256" key="1">
    <source>
        <dbReference type="SAM" id="MobiDB-lite"/>
    </source>
</evidence>
<dbReference type="RefSeq" id="XP_033389819.1">
    <property type="nucleotide sequence ID" value="XM_033531544.1"/>
</dbReference>
<keyword evidence="4" id="KW-1185">Reference proteome</keyword>
<keyword evidence="2" id="KW-0472">Membrane</keyword>
<gene>
    <name evidence="3" type="ORF">BU24DRAFT_457459</name>
</gene>
<feature type="transmembrane region" description="Helical" evidence="2">
    <location>
        <begin position="162"/>
        <end position="185"/>
    </location>
</feature>
<feature type="region of interest" description="Disordered" evidence="1">
    <location>
        <begin position="126"/>
        <end position="160"/>
    </location>
</feature>
<dbReference type="GeneID" id="54288941"/>
<feature type="compositionally biased region" description="Low complexity" evidence="1">
    <location>
        <begin position="146"/>
        <end position="160"/>
    </location>
</feature>
<reference evidence="3" key="1">
    <citation type="journal article" date="2020" name="Stud. Mycol.">
        <title>101 Dothideomycetes genomes: a test case for predicting lifestyles and emergence of pathogens.</title>
        <authorList>
            <person name="Haridas S."/>
            <person name="Albert R."/>
            <person name="Binder M."/>
            <person name="Bloem J."/>
            <person name="Labutti K."/>
            <person name="Salamov A."/>
            <person name="Andreopoulos B."/>
            <person name="Baker S."/>
            <person name="Barry K."/>
            <person name="Bills G."/>
            <person name="Bluhm B."/>
            <person name="Cannon C."/>
            <person name="Castanera R."/>
            <person name="Culley D."/>
            <person name="Daum C."/>
            <person name="Ezra D."/>
            <person name="Gonzalez J."/>
            <person name="Henrissat B."/>
            <person name="Kuo A."/>
            <person name="Liang C."/>
            <person name="Lipzen A."/>
            <person name="Lutzoni F."/>
            <person name="Magnuson J."/>
            <person name="Mondo S."/>
            <person name="Nolan M."/>
            <person name="Ohm R."/>
            <person name="Pangilinan J."/>
            <person name="Park H.-J."/>
            <person name="Ramirez L."/>
            <person name="Alfaro M."/>
            <person name="Sun H."/>
            <person name="Tritt A."/>
            <person name="Yoshinaga Y."/>
            <person name="Zwiers L.-H."/>
            <person name="Turgeon B."/>
            <person name="Goodwin S."/>
            <person name="Spatafora J."/>
            <person name="Crous P."/>
            <person name="Grigoriev I."/>
        </authorList>
    </citation>
    <scope>NUCLEOTIDE SEQUENCE</scope>
    <source>
        <strain evidence="3">CBS 175.79</strain>
    </source>
</reference>
<proteinExistence type="predicted"/>
<evidence type="ECO:0008006" key="5">
    <source>
        <dbReference type="Google" id="ProtNLM"/>
    </source>
</evidence>